<feature type="non-terminal residue" evidence="2">
    <location>
        <position position="1"/>
    </location>
</feature>
<dbReference type="Proteomes" id="UP000697710">
    <property type="component" value="Unassembled WGS sequence"/>
</dbReference>
<evidence type="ECO:0000313" key="2">
    <source>
        <dbReference type="EMBL" id="MCA9726653.1"/>
    </source>
</evidence>
<dbReference type="AlphaFoldDB" id="A0A956LWK3"/>
<protein>
    <submittedName>
        <fullName evidence="2">Uncharacterized protein</fullName>
    </submittedName>
</protein>
<reference evidence="2" key="1">
    <citation type="submission" date="2020-04" db="EMBL/GenBank/DDBJ databases">
        <authorList>
            <person name="Zhang T."/>
        </authorList>
    </citation>
    <scope>NUCLEOTIDE SEQUENCE</scope>
    <source>
        <strain evidence="2">HKST-UBA01</strain>
    </source>
</reference>
<organism evidence="2 3">
    <name type="scientific">Eiseniibacteriota bacterium</name>
    <dbReference type="NCBI Taxonomy" id="2212470"/>
    <lineage>
        <taxon>Bacteria</taxon>
        <taxon>Candidatus Eiseniibacteriota</taxon>
    </lineage>
</organism>
<comment type="caution">
    <text evidence="2">The sequence shown here is derived from an EMBL/GenBank/DDBJ whole genome shotgun (WGS) entry which is preliminary data.</text>
</comment>
<name>A0A956LWK3_UNCEI</name>
<evidence type="ECO:0000256" key="1">
    <source>
        <dbReference type="SAM" id="MobiDB-lite"/>
    </source>
</evidence>
<accession>A0A956LWK3</accession>
<evidence type="ECO:0000313" key="3">
    <source>
        <dbReference type="Proteomes" id="UP000697710"/>
    </source>
</evidence>
<proteinExistence type="predicted"/>
<sequence>SDPYPHDRKPAPRRSEDQHASGASRRRLLHSARNLLALVAILFVGLACASSKPGDGTPAPGSVALKLGADGAEASSPDLTLDALRAGQAVYMVEGAHGAMYTLQLTEEQIADLIAGSTVMTEASGERGTEPVQISVQKAKKKSFLGW</sequence>
<gene>
    <name evidence="2" type="ORF">KC729_03155</name>
</gene>
<reference evidence="2" key="2">
    <citation type="journal article" date="2021" name="Microbiome">
        <title>Successional dynamics and alternative stable states in a saline activated sludge microbial community over 9 years.</title>
        <authorList>
            <person name="Wang Y."/>
            <person name="Ye J."/>
            <person name="Ju F."/>
            <person name="Liu L."/>
            <person name="Boyd J.A."/>
            <person name="Deng Y."/>
            <person name="Parks D.H."/>
            <person name="Jiang X."/>
            <person name="Yin X."/>
            <person name="Woodcroft B.J."/>
            <person name="Tyson G.W."/>
            <person name="Hugenholtz P."/>
            <person name="Polz M.F."/>
            <person name="Zhang T."/>
        </authorList>
    </citation>
    <scope>NUCLEOTIDE SEQUENCE</scope>
    <source>
        <strain evidence="2">HKST-UBA01</strain>
    </source>
</reference>
<feature type="region of interest" description="Disordered" evidence="1">
    <location>
        <begin position="1"/>
        <end position="25"/>
    </location>
</feature>
<dbReference type="EMBL" id="JAGQHR010000053">
    <property type="protein sequence ID" value="MCA9726653.1"/>
    <property type="molecule type" value="Genomic_DNA"/>
</dbReference>
<feature type="compositionally biased region" description="Basic and acidic residues" evidence="1">
    <location>
        <begin position="1"/>
        <end position="19"/>
    </location>
</feature>